<dbReference type="PROSITE" id="PS50109">
    <property type="entry name" value="HIS_KIN"/>
    <property type="match status" value="1"/>
</dbReference>
<feature type="domain" description="Histidine kinase" evidence="7">
    <location>
        <begin position="355"/>
        <end position="459"/>
    </location>
</feature>
<dbReference type="SUPFAM" id="SSF55874">
    <property type="entry name" value="ATPase domain of HSP90 chaperone/DNA topoisomerase II/histidine kinase"/>
    <property type="match status" value="1"/>
</dbReference>
<dbReference type="Gene3D" id="3.40.50.2300">
    <property type="match status" value="1"/>
</dbReference>
<evidence type="ECO:0000256" key="1">
    <source>
        <dbReference type="ARBA" id="ARBA00000085"/>
    </source>
</evidence>
<gene>
    <name evidence="9" type="ORF">ARHIZOSPH14_06870</name>
</gene>
<keyword evidence="5" id="KW-0902">Two-component regulatory system</keyword>
<proteinExistence type="predicted"/>
<dbReference type="EC" id="2.7.13.3" evidence="2"/>
<evidence type="ECO:0000313" key="10">
    <source>
        <dbReference type="Proteomes" id="UP001144396"/>
    </source>
</evidence>
<organism evidence="9 10">
    <name type="scientific">Agromyces rhizosphaerae</name>
    <dbReference type="NCBI Taxonomy" id="88374"/>
    <lineage>
        <taxon>Bacteria</taxon>
        <taxon>Bacillati</taxon>
        <taxon>Actinomycetota</taxon>
        <taxon>Actinomycetes</taxon>
        <taxon>Micrococcales</taxon>
        <taxon>Microbacteriaceae</taxon>
        <taxon>Agromyces</taxon>
    </lineage>
</organism>
<dbReference type="Pfam" id="PF00072">
    <property type="entry name" value="Response_reg"/>
    <property type="match status" value="1"/>
</dbReference>
<dbReference type="Gene3D" id="1.10.287.130">
    <property type="match status" value="1"/>
</dbReference>
<sequence>MTGDAPASAAGTVVATVLVVDDTMIPRVTLARGVAHEGHRVIEASDGREALDVLRREPVDMVLLDLVMPEVDGFEVLETMRADTELREIPVLVVSATEATDDVARAIAMGAIDCLTKPFEPALLRVRLRTALEQTRLRRLEQDYLRQELAMRQQERLAMLGRLSAGLGHELNNPAAAALATSRQLGQALEEADALVPRLVRDARGDALVEAVRDALAAPRVSGVDTAALETVLDAHGFDDGWYVADDLRAVGMDAARLERVLAIGADPALAVEWLHVRARIRNSLGFISSSVGRMAELTASLRRYSFLDQAPQQDVDVRTGLDDTVTILAHKTPSDVQVVRDYGEVPTIHAFGGQLNQVWTNLLDNAVDAVHDGGTVTLRAVPDGAGVRVDVEDDGPGIPAELLGTIFDAFVTTKPPGQGTGLGLNIAHHIVTDVHGGRLTATSSPGRTVFSAWLPPAPQSQAPVA</sequence>
<reference evidence="9" key="1">
    <citation type="submission" date="2022-12" db="EMBL/GenBank/DDBJ databases">
        <title>Reference genome sequencing for broad-spectrum identification of bacterial and archaeal isolates by mass spectrometry.</title>
        <authorList>
            <person name="Sekiguchi Y."/>
            <person name="Tourlousse D.M."/>
        </authorList>
    </citation>
    <scope>NUCLEOTIDE SEQUENCE</scope>
    <source>
        <strain evidence="9">14</strain>
    </source>
</reference>
<keyword evidence="10" id="KW-1185">Reference proteome</keyword>
<evidence type="ECO:0000256" key="3">
    <source>
        <dbReference type="ARBA" id="ARBA00022553"/>
    </source>
</evidence>
<comment type="catalytic activity">
    <reaction evidence="1">
        <text>ATP + protein L-histidine = ADP + protein N-phospho-L-histidine.</text>
        <dbReference type="EC" id="2.7.13.3"/>
    </reaction>
</comment>
<evidence type="ECO:0000256" key="2">
    <source>
        <dbReference type="ARBA" id="ARBA00012438"/>
    </source>
</evidence>
<evidence type="ECO:0000256" key="4">
    <source>
        <dbReference type="ARBA" id="ARBA00022777"/>
    </source>
</evidence>
<dbReference type="InterPro" id="IPR003594">
    <property type="entry name" value="HATPase_dom"/>
</dbReference>
<evidence type="ECO:0000256" key="6">
    <source>
        <dbReference type="PROSITE-ProRule" id="PRU00169"/>
    </source>
</evidence>
<dbReference type="GO" id="GO:0000155">
    <property type="term" value="F:phosphorelay sensor kinase activity"/>
    <property type="evidence" value="ECO:0007669"/>
    <property type="project" value="TreeGrafter"/>
</dbReference>
<dbReference type="EMBL" id="BSDP01000001">
    <property type="protein sequence ID" value="GLI26445.1"/>
    <property type="molecule type" value="Genomic_DNA"/>
</dbReference>
<feature type="modified residue" description="4-aspartylphosphate" evidence="6">
    <location>
        <position position="65"/>
    </location>
</feature>
<accession>A0A9W6FNH9</accession>
<dbReference type="InterPro" id="IPR036890">
    <property type="entry name" value="HATPase_C_sf"/>
</dbReference>
<dbReference type="AlphaFoldDB" id="A0A9W6FNH9"/>
<protein>
    <recommendedName>
        <fullName evidence="2">histidine kinase</fullName>
        <ecNumber evidence="2">2.7.13.3</ecNumber>
    </recommendedName>
</protein>
<evidence type="ECO:0000259" key="8">
    <source>
        <dbReference type="PROSITE" id="PS50110"/>
    </source>
</evidence>
<keyword evidence="3 6" id="KW-0597">Phosphoprotein</keyword>
<dbReference type="InterPro" id="IPR011006">
    <property type="entry name" value="CheY-like_superfamily"/>
</dbReference>
<keyword evidence="4" id="KW-0418">Kinase</keyword>
<dbReference type="PANTHER" id="PTHR43547:SF2">
    <property type="entry name" value="HYBRID SIGNAL TRANSDUCTION HISTIDINE KINASE C"/>
    <property type="match status" value="1"/>
</dbReference>
<dbReference type="Proteomes" id="UP001144396">
    <property type="component" value="Unassembled WGS sequence"/>
</dbReference>
<dbReference type="SMART" id="SM00387">
    <property type="entry name" value="HATPase_c"/>
    <property type="match status" value="1"/>
</dbReference>
<dbReference type="PRINTS" id="PR00344">
    <property type="entry name" value="BCTRLSENSOR"/>
</dbReference>
<evidence type="ECO:0000259" key="7">
    <source>
        <dbReference type="PROSITE" id="PS50109"/>
    </source>
</evidence>
<dbReference type="InterPro" id="IPR001789">
    <property type="entry name" value="Sig_transdc_resp-reg_receiver"/>
</dbReference>
<feature type="domain" description="Response regulatory" evidence="8">
    <location>
        <begin position="16"/>
        <end position="132"/>
    </location>
</feature>
<dbReference type="RefSeq" id="WP_281882446.1">
    <property type="nucleotide sequence ID" value="NZ_BSDP01000001.1"/>
</dbReference>
<comment type="caution">
    <text evidence="9">The sequence shown here is derived from an EMBL/GenBank/DDBJ whole genome shotgun (WGS) entry which is preliminary data.</text>
</comment>
<dbReference type="InterPro" id="IPR005467">
    <property type="entry name" value="His_kinase_dom"/>
</dbReference>
<dbReference type="PROSITE" id="PS50110">
    <property type="entry name" value="RESPONSE_REGULATORY"/>
    <property type="match status" value="1"/>
</dbReference>
<dbReference type="Gene3D" id="3.30.565.10">
    <property type="entry name" value="Histidine kinase-like ATPase, C-terminal domain"/>
    <property type="match status" value="1"/>
</dbReference>
<evidence type="ECO:0000256" key="5">
    <source>
        <dbReference type="ARBA" id="ARBA00023012"/>
    </source>
</evidence>
<evidence type="ECO:0000313" key="9">
    <source>
        <dbReference type="EMBL" id="GLI26445.1"/>
    </source>
</evidence>
<keyword evidence="4" id="KW-0808">Transferase</keyword>
<name>A0A9W6FNH9_9MICO</name>
<dbReference type="SUPFAM" id="SSF52172">
    <property type="entry name" value="CheY-like"/>
    <property type="match status" value="1"/>
</dbReference>
<dbReference type="Pfam" id="PF02518">
    <property type="entry name" value="HATPase_c"/>
    <property type="match status" value="1"/>
</dbReference>
<dbReference type="InterPro" id="IPR004358">
    <property type="entry name" value="Sig_transdc_His_kin-like_C"/>
</dbReference>
<dbReference type="SMART" id="SM00448">
    <property type="entry name" value="REC"/>
    <property type="match status" value="1"/>
</dbReference>
<dbReference type="PANTHER" id="PTHR43547">
    <property type="entry name" value="TWO-COMPONENT HISTIDINE KINASE"/>
    <property type="match status" value="1"/>
</dbReference>